<name>A0AAP4C8G6_9MICC</name>
<feature type="region of interest" description="Disordered" evidence="1">
    <location>
        <begin position="137"/>
        <end position="158"/>
    </location>
</feature>
<dbReference type="RefSeq" id="WP_285333108.1">
    <property type="nucleotide sequence ID" value="NZ_JASODW010000005.1"/>
</dbReference>
<feature type="compositionally biased region" description="Polar residues" evidence="1">
    <location>
        <begin position="147"/>
        <end position="158"/>
    </location>
</feature>
<evidence type="ECO:0000256" key="1">
    <source>
        <dbReference type="SAM" id="MobiDB-lite"/>
    </source>
</evidence>
<protein>
    <recommendedName>
        <fullName evidence="5">Lipoprotein</fullName>
    </recommendedName>
</protein>
<evidence type="ECO:0000313" key="3">
    <source>
        <dbReference type="EMBL" id="MDK6275153.1"/>
    </source>
</evidence>
<proteinExistence type="predicted"/>
<feature type="chain" id="PRO_5043043250" description="Lipoprotein" evidence="2">
    <location>
        <begin position="26"/>
        <end position="158"/>
    </location>
</feature>
<comment type="caution">
    <text evidence="3">The sequence shown here is derived from an EMBL/GenBank/DDBJ whole genome shotgun (WGS) entry which is preliminary data.</text>
</comment>
<feature type="signal peptide" evidence="2">
    <location>
        <begin position="1"/>
        <end position="25"/>
    </location>
</feature>
<evidence type="ECO:0000313" key="4">
    <source>
        <dbReference type="Proteomes" id="UP001240483"/>
    </source>
</evidence>
<keyword evidence="2" id="KW-0732">Signal</keyword>
<gene>
    <name evidence="3" type="ORF">QP116_05295</name>
</gene>
<accession>A0AAP4C8G6</accession>
<dbReference type="EMBL" id="JASODW010000005">
    <property type="protein sequence ID" value="MDK6275153.1"/>
    <property type="molecule type" value="Genomic_DNA"/>
</dbReference>
<reference evidence="3" key="1">
    <citation type="submission" date="2023-05" db="EMBL/GenBank/DDBJ databases">
        <title>Cataloging the Phylogenetic Diversity of Human Bladder Bacteria.</title>
        <authorList>
            <person name="Du J."/>
        </authorList>
    </citation>
    <scope>NUCLEOTIDE SEQUENCE</scope>
    <source>
        <strain evidence="3">UMB9978</strain>
    </source>
</reference>
<organism evidence="3 4">
    <name type="scientific">Pseudoglutamicibacter cumminsii</name>
    <dbReference type="NCBI Taxonomy" id="156979"/>
    <lineage>
        <taxon>Bacteria</taxon>
        <taxon>Bacillati</taxon>
        <taxon>Actinomycetota</taxon>
        <taxon>Actinomycetes</taxon>
        <taxon>Micrococcales</taxon>
        <taxon>Micrococcaceae</taxon>
        <taxon>Pseudoglutamicibacter</taxon>
    </lineage>
</organism>
<dbReference type="PROSITE" id="PS51257">
    <property type="entry name" value="PROKAR_LIPOPROTEIN"/>
    <property type="match status" value="1"/>
</dbReference>
<sequence length="158" mass="16867">MQNSSKVRKLIASAGALLVVGAGLTGCDAFGSGCSKGASTPEEAAETFITAAVADDAKKACSVGQKGSTVENVKPYMAEYRAKYAGRDLSKLTFENLPDLQMGGGYVVRVSENGREIERIDVINYGRKYQFISYEATHENEEEYGTPASTERSSASTD</sequence>
<evidence type="ECO:0000256" key="2">
    <source>
        <dbReference type="SAM" id="SignalP"/>
    </source>
</evidence>
<dbReference type="Proteomes" id="UP001240483">
    <property type="component" value="Unassembled WGS sequence"/>
</dbReference>
<dbReference type="AlphaFoldDB" id="A0AAP4C8G6"/>
<evidence type="ECO:0008006" key="5">
    <source>
        <dbReference type="Google" id="ProtNLM"/>
    </source>
</evidence>